<dbReference type="EMBL" id="SGUG01000024">
    <property type="protein sequence ID" value="MDG0863917.1"/>
    <property type="molecule type" value="Genomic_DNA"/>
</dbReference>
<dbReference type="CDD" id="cd00093">
    <property type="entry name" value="HTH_XRE"/>
    <property type="match status" value="1"/>
</dbReference>
<comment type="caution">
    <text evidence="2">The sequence shown here is derived from an EMBL/GenBank/DDBJ whole genome shotgun (WGS) entry which is preliminary data.</text>
</comment>
<dbReference type="Pfam" id="PF13443">
    <property type="entry name" value="HTH_26"/>
    <property type="match status" value="1"/>
</dbReference>
<dbReference type="GO" id="GO:0003677">
    <property type="term" value="F:DNA binding"/>
    <property type="evidence" value="ECO:0007669"/>
    <property type="project" value="InterPro"/>
</dbReference>
<sequence length="84" mass="9524">MIRFRLAELLAEAQFQQGRKITLLELAEATGINRMTLSRMLNHKGYVTTTETVERLCRFFRCAVGDVAVYIDDEAKEAEEGAGR</sequence>
<organism evidence="2 3">
    <name type="scientific">Pelomonas aquatica</name>
    <dbReference type="NCBI Taxonomy" id="431058"/>
    <lineage>
        <taxon>Bacteria</taxon>
        <taxon>Pseudomonadati</taxon>
        <taxon>Pseudomonadota</taxon>
        <taxon>Betaproteobacteria</taxon>
        <taxon>Burkholderiales</taxon>
        <taxon>Sphaerotilaceae</taxon>
        <taxon>Roseateles</taxon>
    </lineage>
</organism>
<dbReference type="InterPro" id="IPR001387">
    <property type="entry name" value="Cro/C1-type_HTH"/>
</dbReference>
<accession>A0A9X4LI31</accession>
<reference evidence="2" key="1">
    <citation type="submission" date="2019-02" db="EMBL/GenBank/DDBJ databases">
        <title>Draft genome of the type strain Pelomonas aquatica CCUG 52575T.</title>
        <authorList>
            <person name="Gomila M."/>
            <person name="Lalucat J."/>
        </authorList>
    </citation>
    <scope>NUCLEOTIDE SEQUENCE</scope>
    <source>
        <strain evidence="2">CCUG 52575</strain>
    </source>
</reference>
<proteinExistence type="predicted"/>
<evidence type="ECO:0000313" key="2">
    <source>
        <dbReference type="EMBL" id="MDG0863917.1"/>
    </source>
</evidence>
<evidence type="ECO:0000313" key="3">
    <source>
        <dbReference type="Proteomes" id="UP001152766"/>
    </source>
</evidence>
<keyword evidence="3" id="KW-1185">Reference proteome</keyword>
<gene>
    <name evidence="2" type="ORF">EXJ73_15750</name>
</gene>
<dbReference type="SUPFAM" id="SSF47413">
    <property type="entry name" value="lambda repressor-like DNA-binding domains"/>
    <property type="match status" value="1"/>
</dbReference>
<dbReference type="RefSeq" id="WP_268153472.1">
    <property type="nucleotide sequence ID" value="NZ_JAPPUW010000022.1"/>
</dbReference>
<protein>
    <submittedName>
        <fullName evidence="2">Helix-turn-helix domain-containing protein</fullName>
    </submittedName>
</protein>
<feature type="domain" description="HTH cro/C1-type" evidence="1">
    <location>
        <begin position="19"/>
        <end position="67"/>
    </location>
</feature>
<evidence type="ECO:0000259" key="1">
    <source>
        <dbReference type="PROSITE" id="PS50943"/>
    </source>
</evidence>
<dbReference type="InterPro" id="IPR010982">
    <property type="entry name" value="Lambda_DNA-bd_dom_sf"/>
</dbReference>
<name>A0A9X4LI31_9BURK</name>
<dbReference type="AlphaFoldDB" id="A0A9X4LI31"/>
<dbReference type="Gene3D" id="1.10.260.40">
    <property type="entry name" value="lambda repressor-like DNA-binding domains"/>
    <property type="match status" value="1"/>
</dbReference>
<dbReference type="Proteomes" id="UP001152766">
    <property type="component" value="Unassembled WGS sequence"/>
</dbReference>
<dbReference type="SMART" id="SM00530">
    <property type="entry name" value="HTH_XRE"/>
    <property type="match status" value="1"/>
</dbReference>
<dbReference type="PROSITE" id="PS50943">
    <property type="entry name" value="HTH_CROC1"/>
    <property type="match status" value="1"/>
</dbReference>